<dbReference type="OrthoDB" id="7936313at2759"/>
<dbReference type="Proteomes" id="UP000515204">
    <property type="component" value="Unplaced"/>
</dbReference>
<keyword evidence="3" id="KW-1185">Reference proteome</keyword>
<accession>A0A6P3XTD9</accession>
<gene>
    <name evidence="4 5" type="primary">LOC106747781</name>
</gene>
<evidence type="ECO:0000313" key="5">
    <source>
        <dbReference type="RefSeq" id="XP_014481164.1"/>
    </source>
</evidence>
<evidence type="ECO:0000256" key="1">
    <source>
        <dbReference type="ARBA" id="ARBA00022729"/>
    </source>
</evidence>
<name>A0A6P3XTD9_DINQU</name>
<dbReference type="PROSITE" id="PS50912">
    <property type="entry name" value="EAR"/>
    <property type="match status" value="1"/>
</dbReference>
<organism evidence="3 4">
    <name type="scientific">Dinoponera quadriceps</name>
    <name type="common">South American ant</name>
    <dbReference type="NCBI Taxonomy" id="609295"/>
    <lineage>
        <taxon>Eukaryota</taxon>
        <taxon>Metazoa</taxon>
        <taxon>Ecdysozoa</taxon>
        <taxon>Arthropoda</taxon>
        <taxon>Hexapoda</taxon>
        <taxon>Insecta</taxon>
        <taxon>Pterygota</taxon>
        <taxon>Neoptera</taxon>
        <taxon>Endopterygota</taxon>
        <taxon>Hymenoptera</taxon>
        <taxon>Apocrita</taxon>
        <taxon>Aculeata</taxon>
        <taxon>Formicoidea</taxon>
        <taxon>Formicidae</taxon>
        <taxon>Ponerinae</taxon>
        <taxon>Ponerini</taxon>
        <taxon>Dinoponera</taxon>
    </lineage>
</organism>
<reference evidence="4 5" key="1">
    <citation type="submission" date="2025-04" db="UniProtKB">
        <authorList>
            <consortium name="RefSeq"/>
        </authorList>
    </citation>
    <scope>IDENTIFICATION</scope>
</reference>
<protein>
    <submittedName>
        <fullName evidence="4 5">Uncharacterized protein LOC106747781 isoform X1</fullName>
    </submittedName>
</protein>
<evidence type="ECO:0000313" key="3">
    <source>
        <dbReference type="Proteomes" id="UP000515204"/>
    </source>
</evidence>
<evidence type="ECO:0000256" key="2">
    <source>
        <dbReference type="ARBA" id="ARBA00022737"/>
    </source>
</evidence>
<keyword evidence="2" id="KW-0677">Repeat</keyword>
<dbReference type="InterPro" id="IPR009039">
    <property type="entry name" value="EAR"/>
</dbReference>
<dbReference type="RefSeq" id="XP_014481163.1">
    <property type="nucleotide sequence ID" value="XM_014625677.1"/>
</dbReference>
<evidence type="ECO:0000313" key="4">
    <source>
        <dbReference type="RefSeq" id="XP_014481163.1"/>
    </source>
</evidence>
<dbReference type="InterPro" id="IPR005492">
    <property type="entry name" value="EPTP"/>
</dbReference>
<dbReference type="Pfam" id="PF03736">
    <property type="entry name" value="EPTP"/>
    <property type="match status" value="1"/>
</dbReference>
<dbReference type="KEGG" id="dqu:106747781"/>
<sequence length="1854" mass="210337">MNLIFLFLAGCAFAQLFLSHAADLDAYLDEKLRQSKIEFIKIHIQKTCPVQEKSYRVHWDKSWRVPLTSEHQPFTINIFDRILILDGNKVIVPPVNEAPSNETLALHKFGLLKRVVKFARSIVWKNTAYMLMCFTHELCSLHTITQSNRLRFRHTIRHRGTPVDAKFFTQRRRLYLIIANNGNKSSVPSVIYRWSGTYMDVISEVMAVGARSVTAFEHRQSTIIVFAQYDAENPLLGSEVYEFRGKDIVKIQLWFTAQPVAVHHYVHGDFNFILMINELEPSSLLCWDGRELLDWRSLPAIEPRSLINIFHMDGDTFVVVAHNNTVQLYKFHGTSDFKREDTKSFKNGQEIVDMAVSLNAYTMIVMLVIKEGDVYWVEQWEAQITSVPIDSSMMDTDSKRECLLELIEVLQARMSVVTKAKASWKLLLPSAENLTISEPVSFDNVILQAGTVDSIEVAAEKEEDILPPHQIEQALSELDRNVDNVLSKWQEMVDAHMSHVLDGSIVIEDAFLEELNIDRMDVDFVNDVKQKEAILPQGEQEFVSPLRAESIFVQTLEADSLCGIPSRYWTLRNDTTNTLTTANGQVKYSNDTVTVHSDLTVEKLRANSLNGTVIGQLIDDLFVINDRQEIQGQITYSNLLIGNLTTPMLNGVPADKLMTTTTNQSFDSFLAKYLEIGNLHVETVNGVPVEEAARKSRENYIRGKVNMGRLVITEDLTVDMNASLIIIPKEPPLQIYQNVTILGDLNVQNIKIGPSAEVFVADTRMNTSDMFTGFWTKYSNQTISQHVIFEDGVSIDNINTKYLNGFMESDFLYTTVEEIPNEFTNLHFENFHVNNFLRDSQDAAFFDVNSEKSLQINEKLHLPSLRTEDIITLAFNGMNVDNIMNGSVANFTGTEELPAIRASRVSVDNLAIRFFNGRKVQFEEGLRVDDDHQLAVLKVPEFHVRSLEVERLNGAEMSLLARFKNLTSSDLSRIVIVGDLTVKDLTVDRVGYQSTDAFLEELTQNEVVITTEKKIENLTARNVTLSSLYGRNFDDFADSVLTKSTTQVVPGDFSARIVISNVTTNFFNERNVSQLLWVDGPLTISGNVTFTDLFVDGDVITSSLNGQQVSEMYDICARDIDLLKVNGSVFWDTSSYNFTSISYLLEKAVTKDEDQIITGEVRFAKSVNAWTVTGPFPVTEKIRDIISDAVIDDGNVVEISGRKIFEEDFITDRLTVDGDLGVRRINDVDIRQFNDSIVKKYREDRITGPLIFGRDVKIEKLRVNNPDFNASIDGAARTVDGLPANVFFENLVVTGDVYLNTLDGVEFDKFVRNRVTLSGNHNVKCSMRFNELLTVTGKASMKKINGILPSDFLLNDVDEMQIISGVKIFQQDLTVQGNVSAKRVNDMDITTEYERGVLTDEDVDVYGNLVFKADVRIREMNTSGLVNGADVRSIIGDLKEKIDKTLQSLNESKRDILQDIAYCSQVLQTSRNVFFYLELEENPMVSVVNVSNVDVLYFQQTTKLSVNVEQPGSHCGLPDDCPCVSQLVFELADEIKLIQRRKSGEIVKQFYDPDGTVVNVMSGVVSSSKQCTSTTAKEKFVTISLNKFKNGELTVPFLVEFDNSTRIVSSIDTSDEVGGYWRDAKIFKHDGDVYVIVAVYYNKVRETHRTNSLLFKVDVAGEKVSIHRFPTNSAWSVEVLKIDQDQVFFLIGCFGESPESLLYRFNSIKQQLVQIRRFASRSRYVKSLSQGKDHFILLDNPDTNAVDIYKYDSVFRNFYSYQSIFHDRPVNGIELFYIDDLDNSDVFVIVTTNSGRFYVYEYMFAGKFQMRLQHAVNGLRTIVPFYHMNRQYIFAGTHGDSMIFRIVQQGPRYR</sequence>
<keyword evidence="1" id="KW-0732">Signal</keyword>
<dbReference type="RefSeq" id="XP_014481164.1">
    <property type="nucleotide sequence ID" value="XM_014625678.1"/>
</dbReference>
<proteinExistence type="predicted"/>
<dbReference type="GeneID" id="106747781"/>